<feature type="compositionally biased region" description="Basic and acidic residues" evidence="1">
    <location>
        <begin position="175"/>
        <end position="204"/>
    </location>
</feature>
<evidence type="ECO:0000313" key="2">
    <source>
        <dbReference type="EMBL" id="KAK8728990.1"/>
    </source>
</evidence>
<dbReference type="AlphaFoldDB" id="A0AAW0WD86"/>
<feature type="compositionally biased region" description="Basic and acidic residues" evidence="1">
    <location>
        <begin position="12"/>
        <end position="22"/>
    </location>
</feature>
<comment type="caution">
    <text evidence="2">The sequence shown here is derived from an EMBL/GenBank/DDBJ whole genome shotgun (WGS) entry which is preliminary data.</text>
</comment>
<keyword evidence="3" id="KW-1185">Reference proteome</keyword>
<gene>
    <name evidence="2" type="ORF">OTU49_008916</name>
</gene>
<evidence type="ECO:0000313" key="3">
    <source>
        <dbReference type="Proteomes" id="UP001445076"/>
    </source>
</evidence>
<reference evidence="2 3" key="1">
    <citation type="journal article" date="2024" name="BMC Genomics">
        <title>Genome assembly of redclaw crayfish (Cherax quadricarinatus) provides insights into its immune adaptation and hypoxia tolerance.</title>
        <authorList>
            <person name="Liu Z."/>
            <person name="Zheng J."/>
            <person name="Li H."/>
            <person name="Fang K."/>
            <person name="Wang S."/>
            <person name="He J."/>
            <person name="Zhou D."/>
            <person name="Weng S."/>
            <person name="Chi M."/>
            <person name="Gu Z."/>
            <person name="He J."/>
            <person name="Li F."/>
            <person name="Wang M."/>
        </authorList>
    </citation>
    <scope>NUCLEOTIDE SEQUENCE [LARGE SCALE GENOMIC DNA]</scope>
    <source>
        <strain evidence="2">ZL_2023a</strain>
    </source>
</reference>
<dbReference type="Proteomes" id="UP001445076">
    <property type="component" value="Unassembled WGS sequence"/>
</dbReference>
<feature type="region of interest" description="Disordered" evidence="1">
    <location>
        <begin position="1"/>
        <end position="22"/>
    </location>
</feature>
<sequence>EEENSLFPPSKKSNEGKMSKKTWCQDKENDAKIKYENLLSDLFVSSSDESSEDEYLDKKCVPDNAKCVPDNAKCVPDNGKCVPDNAKCVPDNAKCVPDNAKCVPDNGKCVPDNAAKRKREDEHSLFLPAKKCKEDKIRNNNSDLENENEAKLNYENVVSDLFISSSDESSDNESTDSKSTDMETTDKEASKDEIDKKELEELERQGQQILELVFADEDSYRDDSDKDDDFYLERDEPEPDSETENGYYYSDSNDDDSDIIQDDYYGNSDPENYDDYCLNDY</sequence>
<name>A0AAW0WD86_CHEQU</name>
<feature type="compositionally biased region" description="Acidic residues" evidence="1">
    <location>
        <begin position="252"/>
        <end position="261"/>
    </location>
</feature>
<feature type="region of interest" description="Disordered" evidence="1">
    <location>
        <begin position="163"/>
        <end position="281"/>
    </location>
</feature>
<accession>A0AAW0WD86</accession>
<organism evidence="2 3">
    <name type="scientific">Cherax quadricarinatus</name>
    <name type="common">Australian red claw crayfish</name>
    <dbReference type="NCBI Taxonomy" id="27406"/>
    <lineage>
        <taxon>Eukaryota</taxon>
        <taxon>Metazoa</taxon>
        <taxon>Ecdysozoa</taxon>
        <taxon>Arthropoda</taxon>
        <taxon>Crustacea</taxon>
        <taxon>Multicrustacea</taxon>
        <taxon>Malacostraca</taxon>
        <taxon>Eumalacostraca</taxon>
        <taxon>Eucarida</taxon>
        <taxon>Decapoda</taxon>
        <taxon>Pleocyemata</taxon>
        <taxon>Astacidea</taxon>
        <taxon>Parastacoidea</taxon>
        <taxon>Parastacidae</taxon>
        <taxon>Cherax</taxon>
    </lineage>
</organism>
<evidence type="ECO:0000256" key="1">
    <source>
        <dbReference type="SAM" id="MobiDB-lite"/>
    </source>
</evidence>
<proteinExistence type="predicted"/>
<protein>
    <submittedName>
        <fullName evidence="2">Uncharacterized protein</fullName>
    </submittedName>
</protein>
<dbReference type="EMBL" id="JARKIK010000069">
    <property type="protein sequence ID" value="KAK8728990.1"/>
    <property type="molecule type" value="Genomic_DNA"/>
</dbReference>
<feature type="compositionally biased region" description="Basic and acidic residues" evidence="1">
    <location>
        <begin position="221"/>
        <end position="234"/>
    </location>
</feature>
<feature type="non-terminal residue" evidence="2">
    <location>
        <position position="1"/>
    </location>
</feature>